<feature type="compositionally biased region" description="Basic and acidic residues" evidence="1">
    <location>
        <begin position="31"/>
        <end position="44"/>
    </location>
</feature>
<dbReference type="OrthoDB" id="7554769at2759"/>
<feature type="domain" description="CCHC-type" evidence="2">
    <location>
        <begin position="359"/>
        <end position="375"/>
    </location>
</feature>
<reference evidence="3" key="2">
    <citation type="submission" date="2018-07" db="EMBL/GenBank/DDBJ databases">
        <authorList>
            <person name="Mckenzie S.K."/>
            <person name="Kronauer D.J.C."/>
        </authorList>
    </citation>
    <scope>NUCLEOTIDE SEQUENCE</scope>
    <source>
        <strain evidence="3">Clonal line C1</strain>
    </source>
</reference>
<dbReference type="EMBL" id="QOIP01000003">
    <property type="protein sequence ID" value="RLU25045.1"/>
    <property type="molecule type" value="Genomic_DNA"/>
</dbReference>
<dbReference type="AlphaFoldDB" id="A0A3L8DY57"/>
<dbReference type="InterPro" id="IPR001878">
    <property type="entry name" value="Znf_CCHC"/>
</dbReference>
<protein>
    <recommendedName>
        <fullName evidence="2">CCHC-type domain-containing protein</fullName>
    </recommendedName>
</protein>
<evidence type="ECO:0000256" key="1">
    <source>
        <dbReference type="SAM" id="MobiDB-lite"/>
    </source>
</evidence>
<dbReference type="Proteomes" id="UP000279307">
    <property type="component" value="Chromosome 3"/>
</dbReference>
<reference evidence="3" key="1">
    <citation type="journal article" date="2018" name="Genome Res.">
        <title>The genomic architecture and molecular evolution of ant odorant receptors.</title>
        <authorList>
            <person name="McKenzie S.K."/>
            <person name="Kronauer D.J.C."/>
        </authorList>
    </citation>
    <scope>NUCLEOTIDE SEQUENCE [LARGE SCALE GENOMIC DNA]</scope>
    <source>
        <strain evidence="3">Clonal line C1</strain>
    </source>
</reference>
<organism evidence="3">
    <name type="scientific">Ooceraea biroi</name>
    <name type="common">Clonal raider ant</name>
    <name type="synonym">Cerapachys biroi</name>
    <dbReference type="NCBI Taxonomy" id="2015173"/>
    <lineage>
        <taxon>Eukaryota</taxon>
        <taxon>Metazoa</taxon>
        <taxon>Ecdysozoa</taxon>
        <taxon>Arthropoda</taxon>
        <taxon>Hexapoda</taxon>
        <taxon>Insecta</taxon>
        <taxon>Pterygota</taxon>
        <taxon>Neoptera</taxon>
        <taxon>Endopterygota</taxon>
        <taxon>Hymenoptera</taxon>
        <taxon>Apocrita</taxon>
        <taxon>Aculeata</taxon>
        <taxon>Formicoidea</taxon>
        <taxon>Formicidae</taxon>
        <taxon>Dorylinae</taxon>
        <taxon>Ooceraea</taxon>
    </lineage>
</organism>
<dbReference type="InterPro" id="IPR036875">
    <property type="entry name" value="Znf_CCHC_sf"/>
</dbReference>
<dbReference type="SUPFAM" id="SSF57756">
    <property type="entry name" value="Retrovirus zinc finger-like domains"/>
    <property type="match status" value="1"/>
</dbReference>
<dbReference type="GO" id="GO:0003676">
    <property type="term" value="F:nucleic acid binding"/>
    <property type="evidence" value="ECO:0007669"/>
    <property type="project" value="InterPro"/>
</dbReference>
<feature type="region of interest" description="Disordered" evidence="1">
    <location>
        <begin position="1"/>
        <end position="68"/>
    </location>
</feature>
<accession>A0A3L8DY57</accession>
<sequence>MRGELSDLHRRRGSKSMSAEAVRLVVQSPAVEKKRTTTGVDKRSSPAKLPPDKSGMLGNDEVGGMQTLPSPEVVDERLQVYSRYGEQLEKQKSALLQLESDLRRLIDRPDTPLPQRVKPRIIANTRVNLLHQGKGVEILTPDDGGSDEGWVQVRRKRAKGSGDLPGKVEKPPLPPVPVSGAQNTPGSARRRPPRAAAVTLRAADGKASYGQILQRAKKAVNIKEISISNMRIRHALNGGIVMEVPGPDGAARADDLAGRLRGEFGAEILVQRPTTKGELRISGFDLSVTEQEMTEAIMEASGCLAQDVKLGVFRRLANGLYAVWVRCPLTAANKLVAVGRLPVGWTMAAVELLRARPLQCFRCWEFGHVITTCSSEKIRSGCYFRCGLAGHKANDCSAAPNCVLCADRGLSSNHRLGTANCGCVPRSTSTGIRTQ</sequence>
<feature type="domain" description="CCHC-type" evidence="2">
    <location>
        <begin position="381"/>
        <end position="398"/>
    </location>
</feature>
<name>A0A3L8DY57_OOCBI</name>
<dbReference type="SMART" id="SM00343">
    <property type="entry name" value="ZnF_C2HC"/>
    <property type="match status" value="2"/>
</dbReference>
<proteinExistence type="predicted"/>
<evidence type="ECO:0000313" key="3">
    <source>
        <dbReference type="EMBL" id="RLU25045.1"/>
    </source>
</evidence>
<dbReference type="GO" id="GO:0008270">
    <property type="term" value="F:zinc ion binding"/>
    <property type="evidence" value="ECO:0007669"/>
    <property type="project" value="InterPro"/>
</dbReference>
<gene>
    <name evidence="3" type="ORF">DMN91_003137</name>
</gene>
<comment type="caution">
    <text evidence="3">The sequence shown here is derived from an EMBL/GenBank/DDBJ whole genome shotgun (WGS) entry which is preliminary data.</text>
</comment>
<evidence type="ECO:0000259" key="2">
    <source>
        <dbReference type="SMART" id="SM00343"/>
    </source>
</evidence>
<dbReference type="Gene3D" id="4.10.60.10">
    <property type="entry name" value="Zinc finger, CCHC-type"/>
    <property type="match status" value="1"/>
</dbReference>
<feature type="region of interest" description="Disordered" evidence="1">
    <location>
        <begin position="157"/>
        <end position="194"/>
    </location>
</feature>